<evidence type="ECO:0000313" key="1">
    <source>
        <dbReference type="EMBL" id="GBM84284.1"/>
    </source>
</evidence>
<dbReference type="Proteomes" id="UP000499080">
    <property type="component" value="Unassembled WGS sequence"/>
</dbReference>
<protein>
    <submittedName>
        <fullName evidence="1">Uncharacterized protein</fullName>
    </submittedName>
</protein>
<gene>
    <name evidence="1" type="ORF">AVEN_132829_1</name>
    <name evidence="2" type="ORF">AVEN_211432_1</name>
</gene>
<comment type="caution">
    <text evidence="1">The sequence shown here is derived from an EMBL/GenBank/DDBJ whole genome shotgun (WGS) entry which is preliminary data.</text>
</comment>
<reference evidence="1 3" key="1">
    <citation type="journal article" date="2019" name="Sci. Rep.">
        <title>Orb-weaving spider Araneus ventricosus genome elucidates the spidroin gene catalogue.</title>
        <authorList>
            <person name="Kono N."/>
            <person name="Nakamura H."/>
            <person name="Ohtoshi R."/>
            <person name="Moran D.A.P."/>
            <person name="Shinohara A."/>
            <person name="Yoshida Y."/>
            <person name="Fujiwara M."/>
            <person name="Mori M."/>
            <person name="Tomita M."/>
            <person name="Arakawa K."/>
        </authorList>
    </citation>
    <scope>NUCLEOTIDE SEQUENCE [LARGE SCALE GENOMIC DNA]</scope>
</reference>
<proteinExistence type="predicted"/>
<sequence>MLLCRFSPVEGCSQNALLEPLNTKAIHQVPLRPTYEFCIYIEYFLSIAYHVKLCSMLVLVRVCDALLVENERWLYSSIACCLLSG</sequence>
<keyword evidence="3" id="KW-1185">Reference proteome</keyword>
<name>A0A4Y2J2Z9_ARAVE</name>
<dbReference type="EMBL" id="BGPR01108921">
    <property type="protein sequence ID" value="GBM84293.1"/>
    <property type="molecule type" value="Genomic_DNA"/>
</dbReference>
<accession>A0A4Y2J2Z9</accession>
<evidence type="ECO:0000313" key="3">
    <source>
        <dbReference type="Proteomes" id="UP000499080"/>
    </source>
</evidence>
<feature type="non-terminal residue" evidence="1">
    <location>
        <position position="85"/>
    </location>
</feature>
<dbReference type="AlphaFoldDB" id="A0A4Y2J2Z9"/>
<evidence type="ECO:0000313" key="2">
    <source>
        <dbReference type="EMBL" id="GBM84293.1"/>
    </source>
</evidence>
<dbReference type="EMBL" id="BGPR01108917">
    <property type="protein sequence ID" value="GBM84284.1"/>
    <property type="molecule type" value="Genomic_DNA"/>
</dbReference>
<organism evidence="1 3">
    <name type="scientific">Araneus ventricosus</name>
    <name type="common">Orbweaver spider</name>
    <name type="synonym">Epeira ventricosa</name>
    <dbReference type="NCBI Taxonomy" id="182803"/>
    <lineage>
        <taxon>Eukaryota</taxon>
        <taxon>Metazoa</taxon>
        <taxon>Ecdysozoa</taxon>
        <taxon>Arthropoda</taxon>
        <taxon>Chelicerata</taxon>
        <taxon>Arachnida</taxon>
        <taxon>Araneae</taxon>
        <taxon>Araneomorphae</taxon>
        <taxon>Entelegynae</taxon>
        <taxon>Araneoidea</taxon>
        <taxon>Araneidae</taxon>
        <taxon>Araneus</taxon>
    </lineage>
</organism>